<dbReference type="SUPFAM" id="SSF82866">
    <property type="entry name" value="Multidrug efflux transporter AcrB transmembrane domain"/>
    <property type="match status" value="1"/>
</dbReference>
<keyword evidence="5 6" id="KW-0472">Membrane</keyword>
<proteinExistence type="predicted"/>
<dbReference type="Gene3D" id="1.20.1640.10">
    <property type="entry name" value="Multidrug efflux transporter AcrB transmembrane domain"/>
    <property type="match status" value="1"/>
</dbReference>
<comment type="caution">
    <text evidence="8">The sequence shown here is derived from an EMBL/GenBank/DDBJ whole genome shotgun (WGS) entry which is preliminary data.</text>
</comment>
<protein>
    <submittedName>
        <fullName evidence="8">MMPL family transporter</fullName>
    </submittedName>
</protein>
<evidence type="ECO:0000313" key="9">
    <source>
        <dbReference type="Proteomes" id="UP001597083"/>
    </source>
</evidence>
<feature type="transmembrane region" description="Helical" evidence="6">
    <location>
        <begin position="135"/>
        <end position="162"/>
    </location>
</feature>
<keyword evidence="3 6" id="KW-0812">Transmembrane</keyword>
<feature type="transmembrane region" description="Helical" evidence="6">
    <location>
        <begin position="105"/>
        <end position="129"/>
    </location>
</feature>
<dbReference type="EMBL" id="JBHTIR010001255">
    <property type="protein sequence ID" value="MFD0852330.1"/>
    <property type="molecule type" value="Genomic_DNA"/>
</dbReference>
<name>A0ABW3CEH3_9ACTN</name>
<dbReference type="Pfam" id="PF03176">
    <property type="entry name" value="MMPL"/>
    <property type="match status" value="1"/>
</dbReference>
<comment type="subcellular location">
    <subcellularLocation>
        <location evidence="1">Cell membrane</location>
        <topology evidence="1">Multi-pass membrane protein</topology>
    </subcellularLocation>
</comment>
<evidence type="ECO:0000256" key="6">
    <source>
        <dbReference type="SAM" id="Phobius"/>
    </source>
</evidence>
<evidence type="ECO:0000259" key="7">
    <source>
        <dbReference type="PROSITE" id="PS50156"/>
    </source>
</evidence>
<feature type="transmembrane region" description="Helical" evidence="6">
    <location>
        <begin position="12"/>
        <end position="31"/>
    </location>
</feature>
<dbReference type="InterPro" id="IPR000731">
    <property type="entry name" value="SSD"/>
</dbReference>
<feature type="domain" description="SSD" evidence="7">
    <location>
        <begin position="1"/>
        <end position="160"/>
    </location>
</feature>
<feature type="transmembrane region" description="Helical" evidence="6">
    <location>
        <begin position="64"/>
        <end position="85"/>
    </location>
</feature>
<sequence length="191" mass="19630">MAAGEQGLAEGAGLLAALVILVLMFGTLVAAGLPIVTALFAVGSTLGAIVLASHFFQIAEWTPYVLMLVGLGVGIDYALLAFVRYRSELLNGASPERAAVSALDVAGRTIFFAGCTVILALLGLVTLGLGSLQGMALSVAVTVLATMLASLTLLPALLGFFGQRFARTFTAKAAKRASKGRANEGAMWRSV</sequence>
<dbReference type="PANTHER" id="PTHR33406:SF13">
    <property type="entry name" value="MEMBRANE PROTEIN YDFJ"/>
    <property type="match status" value="1"/>
</dbReference>
<evidence type="ECO:0000313" key="8">
    <source>
        <dbReference type="EMBL" id="MFD0852330.1"/>
    </source>
</evidence>
<dbReference type="PROSITE" id="PS50156">
    <property type="entry name" value="SSD"/>
    <property type="match status" value="1"/>
</dbReference>
<keyword evidence="2" id="KW-1003">Cell membrane</keyword>
<evidence type="ECO:0000256" key="5">
    <source>
        <dbReference type="ARBA" id="ARBA00023136"/>
    </source>
</evidence>
<feature type="non-terminal residue" evidence="8">
    <location>
        <position position="191"/>
    </location>
</feature>
<evidence type="ECO:0000256" key="3">
    <source>
        <dbReference type="ARBA" id="ARBA00022692"/>
    </source>
</evidence>
<gene>
    <name evidence="8" type="ORF">ACFQ07_08855</name>
</gene>
<feature type="transmembrane region" description="Helical" evidence="6">
    <location>
        <begin position="38"/>
        <end position="58"/>
    </location>
</feature>
<evidence type="ECO:0000256" key="4">
    <source>
        <dbReference type="ARBA" id="ARBA00022989"/>
    </source>
</evidence>
<evidence type="ECO:0000256" key="2">
    <source>
        <dbReference type="ARBA" id="ARBA00022475"/>
    </source>
</evidence>
<dbReference type="Proteomes" id="UP001597083">
    <property type="component" value="Unassembled WGS sequence"/>
</dbReference>
<keyword evidence="4 6" id="KW-1133">Transmembrane helix</keyword>
<keyword evidence="9" id="KW-1185">Reference proteome</keyword>
<dbReference type="InterPro" id="IPR050545">
    <property type="entry name" value="Mycobact_MmpL"/>
</dbReference>
<dbReference type="PANTHER" id="PTHR33406">
    <property type="entry name" value="MEMBRANE PROTEIN MJ1562-RELATED"/>
    <property type="match status" value="1"/>
</dbReference>
<reference evidence="9" key="1">
    <citation type="journal article" date="2019" name="Int. J. Syst. Evol. Microbiol.">
        <title>The Global Catalogue of Microorganisms (GCM) 10K type strain sequencing project: providing services to taxonomists for standard genome sequencing and annotation.</title>
        <authorList>
            <consortium name="The Broad Institute Genomics Platform"/>
            <consortium name="The Broad Institute Genome Sequencing Center for Infectious Disease"/>
            <person name="Wu L."/>
            <person name="Ma J."/>
        </authorList>
    </citation>
    <scope>NUCLEOTIDE SEQUENCE [LARGE SCALE GENOMIC DNA]</scope>
    <source>
        <strain evidence="9">JCM 31696</strain>
    </source>
</reference>
<dbReference type="InterPro" id="IPR004869">
    <property type="entry name" value="MMPL_dom"/>
</dbReference>
<accession>A0ABW3CEH3</accession>
<evidence type="ECO:0000256" key="1">
    <source>
        <dbReference type="ARBA" id="ARBA00004651"/>
    </source>
</evidence>
<organism evidence="8 9">
    <name type="scientific">Actinomadura adrarensis</name>
    <dbReference type="NCBI Taxonomy" id="1819600"/>
    <lineage>
        <taxon>Bacteria</taxon>
        <taxon>Bacillati</taxon>
        <taxon>Actinomycetota</taxon>
        <taxon>Actinomycetes</taxon>
        <taxon>Streptosporangiales</taxon>
        <taxon>Thermomonosporaceae</taxon>
        <taxon>Actinomadura</taxon>
    </lineage>
</organism>